<evidence type="ECO:0000256" key="5">
    <source>
        <dbReference type="ARBA" id="ARBA00022840"/>
    </source>
</evidence>
<dbReference type="InterPro" id="IPR023299">
    <property type="entry name" value="ATPase_P-typ_cyto_dom_N"/>
</dbReference>
<evidence type="ECO:0000256" key="6">
    <source>
        <dbReference type="ARBA" id="ARBA00022842"/>
    </source>
</evidence>
<protein>
    <submittedName>
        <fullName evidence="11">Uncharacterized protein</fullName>
    </submittedName>
</protein>
<evidence type="ECO:0000256" key="10">
    <source>
        <dbReference type="SAM" id="Phobius"/>
    </source>
</evidence>
<dbReference type="InterPro" id="IPR036412">
    <property type="entry name" value="HAD-like_sf"/>
</dbReference>
<dbReference type="GO" id="GO:0019829">
    <property type="term" value="F:ATPase-coupled monoatomic cation transmembrane transporter activity"/>
    <property type="evidence" value="ECO:0007669"/>
    <property type="project" value="TreeGrafter"/>
</dbReference>
<keyword evidence="2 10" id="KW-0812">Transmembrane</keyword>
<evidence type="ECO:0000256" key="1">
    <source>
        <dbReference type="ARBA" id="ARBA00004141"/>
    </source>
</evidence>
<dbReference type="Gene3D" id="3.40.1110.10">
    <property type="entry name" value="Calcium-transporting ATPase, cytoplasmic domain N"/>
    <property type="match status" value="1"/>
</dbReference>
<dbReference type="PANTHER" id="PTHR45630:SF6">
    <property type="entry name" value="CATION-TRANSPORTING P-TYPE ATPASE N-TERMINAL DOMAIN-CONTAINING PROTEIN"/>
    <property type="match status" value="1"/>
</dbReference>
<keyword evidence="9 10" id="KW-0472">Membrane</keyword>
<keyword evidence="8 10" id="KW-1133">Transmembrane helix</keyword>
<dbReference type="SFLD" id="SFLDS00003">
    <property type="entry name" value="Haloacid_Dehalogenase"/>
    <property type="match status" value="1"/>
</dbReference>
<dbReference type="AlphaFoldDB" id="A0A9W7GQ67"/>
<evidence type="ECO:0000256" key="7">
    <source>
        <dbReference type="ARBA" id="ARBA00022967"/>
    </source>
</evidence>
<dbReference type="Gene3D" id="3.40.50.1000">
    <property type="entry name" value="HAD superfamily/HAD-like"/>
    <property type="match status" value="1"/>
</dbReference>
<evidence type="ECO:0000313" key="12">
    <source>
        <dbReference type="Proteomes" id="UP001165065"/>
    </source>
</evidence>
<keyword evidence="7" id="KW-1278">Translocase</keyword>
<dbReference type="SUPFAM" id="SSF56784">
    <property type="entry name" value="HAD-like"/>
    <property type="match status" value="1"/>
</dbReference>
<sequence length="1161" mass="125482">MSPSEAQLMLATVSNKLPPHPSTPSAVYVMAVVGAGWGWNWYYWFCQELRRMGDLGGEIEGGARSRFKSYPMSRSNINSVDPLSYFRGGSDLEYVKVEWEGGARVERVYNETTFMHMGRQYEIVEADGSDGDNDRSGGIKVKECWSDLDLDDLSYWSAVVSNLRSSSSSTLPPLPSNKNRKVYPIIPSSFPPSIASRFLRPASPLSYKSILRPPRVFHPLTRVLDVATAQEGTGRSSLIQTLIEVVRDCWSIRNGGGDNRIGEGEQIIDVRAYLPPGEMVKVGKGEISPCDFVPVSDVRVDKSATTGEADEVVVRGLLKVGKVDKAKGVVRKGEEVLDECEGVVVRYGGYDGNRRGETSRCPTANVVRKAGLAKNFIGLIGCGIAARELMEDSRNEGLMYVLRVLREIGGPEFNRIVGNKENEFRGKCRNRGVEVRRMLGDDGEYVWEKVGRIERVVWDKTGTLTNEGTGIKGVFRKGGRKKALLGCVVMGKKGRVESDMTELGGKEGYKLVALEGKKEVIKKNGKKIATVISRLDFSPTLKHSTALVATPDGCYYIYTNGSPDVLGAHGSGNSKWWEDAVQDRARRGQRIVVTAVRNVTSEVTTLARAAEVDLTELVNPSVGYGSVVQVVTFGTAVRQTSRQTIDKLGTRGVGSVVCTGDSVEAGVWVGRKVGVVNSKVVRVEAGKGKEQLEMWVRKGDQGGKKKRGGEDKVVKLTRGNVDNAVDSGATIVMTGGAFMKVLKSSSPGAKHLLDNLDAVGLLGRCTPEQKKAFIKELKKRRGVMMVGDGCNDVLAMEEADVGVGIMGGFGGTGKIEDEGDDDDGEEGVREFLKRVRRTRRGMVDQGADRAEAAQAALVLELKRRADLSKGGITAARALAGPSSSSLVIKETGGSLNSDFTSLVPSVSVVASLFDLSLTFNSAMRQTVMQEVADGYLQCLDITALGARGVRYGKYQWTAAGMLIQWLYGEVEKSRPKGEVGTLGWSSIVLQSAIHSYSLYLCWTRGYHLDSMSRSTLIKPSPSNPFGGGILAREGSGPGTGLPPSSLLGLPTAEVKRRLMVYRSFRPNHVNAFVYAVGVTQVLANVVGNFDGRWSEGITGGGGGWAAVGMTGFITAVISGWPKGFIEGLLEVKGMRKEDKVWLGKLAGANLLGILVVTSLMK</sequence>
<comment type="subcellular location">
    <subcellularLocation>
        <location evidence="1">Membrane</location>
        <topology evidence="1">Multi-pass membrane protein</topology>
    </subcellularLocation>
</comment>
<proteinExistence type="predicted"/>
<keyword evidence="6" id="KW-0460">Magnesium</keyword>
<keyword evidence="4" id="KW-0547">Nucleotide-binding</keyword>
<accession>A0A9W7GQ67</accession>
<dbReference type="InterPro" id="IPR018303">
    <property type="entry name" value="ATPase_P-typ_P_site"/>
</dbReference>
<evidence type="ECO:0000256" key="4">
    <source>
        <dbReference type="ARBA" id="ARBA00022741"/>
    </source>
</evidence>
<evidence type="ECO:0000256" key="9">
    <source>
        <dbReference type="ARBA" id="ARBA00023136"/>
    </source>
</evidence>
<dbReference type="SFLD" id="SFLDG00002">
    <property type="entry name" value="C1.7:_P-type_atpase_like"/>
    <property type="match status" value="1"/>
</dbReference>
<dbReference type="GO" id="GO:0016020">
    <property type="term" value="C:membrane"/>
    <property type="evidence" value="ECO:0007669"/>
    <property type="project" value="UniProtKB-SubCell"/>
</dbReference>
<organism evidence="11 12">
    <name type="scientific">Triparma columacea</name>
    <dbReference type="NCBI Taxonomy" id="722753"/>
    <lineage>
        <taxon>Eukaryota</taxon>
        <taxon>Sar</taxon>
        <taxon>Stramenopiles</taxon>
        <taxon>Ochrophyta</taxon>
        <taxon>Bolidophyceae</taxon>
        <taxon>Parmales</taxon>
        <taxon>Triparmaceae</taxon>
        <taxon>Triparma</taxon>
    </lineage>
</organism>
<dbReference type="SFLD" id="SFLDF00027">
    <property type="entry name" value="p-type_atpase"/>
    <property type="match status" value="1"/>
</dbReference>
<dbReference type="PRINTS" id="PR00119">
    <property type="entry name" value="CATATPASE"/>
</dbReference>
<dbReference type="InterPro" id="IPR023214">
    <property type="entry name" value="HAD_sf"/>
</dbReference>
<evidence type="ECO:0000313" key="11">
    <source>
        <dbReference type="EMBL" id="GMI48093.1"/>
    </source>
</evidence>
<dbReference type="OrthoDB" id="48943at2759"/>
<dbReference type="InterPro" id="IPR044492">
    <property type="entry name" value="P_typ_ATPase_HD_dom"/>
</dbReference>
<evidence type="ECO:0000256" key="2">
    <source>
        <dbReference type="ARBA" id="ARBA00022692"/>
    </source>
</evidence>
<evidence type="ECO:0000256" key="8">
    <source>
        <dbReference type="ARBA" id="ARBA00022989"/>
    </source>
</evidence>
<keyword evidence="12" id="KW-1185">Reference proteome</keyword>
<feature type="transmembrane region" description="Helical" evidence="10">
    <location>
        <begin position="1141"/>
        <end position="1160"/>
    </location>
</feature>
<dbReference type="GO" id="GO:0005524">
    <property type="term" value="F:ATP binding"/>
    <property type="evidence" value="ECO:0007669"/>
    <property type="project" value="UniProtKB-KW"/>
</dbReference>
<reference evidence="12" key="1">
    <citation type="journal article" date="2023" name="Commun. Biol.">
        <title>Genome analysis of Parmales, the sister group of diatoms, reveals the evolutionary specialization of diatoms from phago-mixotrophs to photoautotrophs.</title>
        <authorList>
            <person name="Ban H."/>
            <person name="Sato S."/>
            <person name="Yoshikawa S."/>
            <person name="Yamada K."/>
            <person name="Nakamura Y."/>
            <person name="Ichinomiya M."/>
            <person name="Sato N."/>
            <person name="Blanc-Mathieu R."/>
            <person name="Endo H."/>
            <person name="Kuwata A."/>
            <person name="Ogata H."/>
        </authorList>
    </citation>
    <scope>NUCLEOTIDE SEQUENCE [LARGE SCALE GENOMIC DNA]</scope>
</reference>
<dbReference type="GO" id="GO:0046872">
    <property type="term" value="F:metal ion binding"/>
    <property type="evidence" value="ECO:0007669"/>
    <property type="project" value="UniProtKB-KW"/>
</dbReference>
<comment type="caution">
    <text evidence="11">The sequence shown here is derived from an EMBL/GenBank/DDBJ whole genome shotgun (WGS) entry which is preliminary data.</text>
</comment>
<dbReference type="PANTHER" id="PTHR45630">
    <property type="entry name" value="CATION-TRANSPORTING ATPASE-RELATED"/>
    <property type="match status" value="1"/>
</dbReference>
<dbReference type="SUPFAM" id="SSF81660">
    <property type="entry name" value="Metal cation-transporting ATPase, ATP-binding domain N"/>
    <property type="match status" value="1"/>
</dbReference>
<keyword evidence="5" id="KW-0067">ATP-binding</keyword>
<feature type="transmembrane region" description="Helical" evidence="10">
    <location>
        <begin position="1101"/>
        <end position="1120"/>
    </location>
</feature>
<dbReference type="Proteomes" id="UP001165065">
    <property type="component" value="Unassembled WGS sequence"/>
</dbReference>
<dbReference type="PROSITE" id="PS00154">
    <property type="entry name" value="ATPASE_E1_E2"/>
    <property type="match status" value="1"/>
</dbReference>
<evidence type="ECO:0000256" key="3">
    <source>
        <dbReference type="ARBA" id="ARBA00022723"/>
    </source>
</evidence>
<gene>
    <name evidence="11" type="ORF">TrCOL_g887</name>
</gene>
<keyword evidence="3" id="KW-0479">Metal-binding</keyword>
<dbReference type="GO" id="GO:0140358">
    <property type="term" value="F:P-type transmembrane transporter activity"/>
    <property type="evidence" value="ECO:0007669"/>
    <property type="project" value="InterPro"/>
</dbReference>
<dbReference type="InterPro" id="IPR006544">
    <property type="entry name" value="P-type_TPase_V"/>
</dbReference>
<name>A0A9W7GQ67_9STRA</name>
<dbReference type="EMBL" id="BRYA01000375">
    <property type="protein sequence ID" value="GMI48093.1"/>
    <property type="molecule type" value="Genomic_DNA"/>
</dbReference>